<dbReference type="InterPro" id="IPR039498">
    <property type="entry name" value="NTP_transf_5"/>
</dbReference>
<protein>
    <recommendedName>
        <fullName evidence="3">Renal dipeptidase</fullName>
    </recommendedName>
</protein>
<dbReference type="AlphaFoldDB" id="A0A8J2YFM2"/>
<gene>
    <name evidence="1" type="ORF">GCM10011391_06290</name>
</gene>
<accession>A0A8J2YFM2</accession>
<reference evidence="1" key="2">
    <citation type="submission" date="2020-09" db="EMBL/GenBank/DDBJ databases">
        <authorList>
            <person name="Sun Q."/>
            <person name="Zhou Y."/>
        </authorList>
    </citation>
    <scope>NUCLEOTIDE SEQUENCE</scope>
    <source>
        <strain evidence="1">CGMCC 1.15371</strain>
    </source>
</reference>
<proteinExistence type="predicted"/>
<evidence type="ECO:0000313" key="2">
    <source>
        <dbReference type="Proteomes" id="UP000628775"/>
    </source>
</evidence>
<dbReference type="RefSeq" id="WP_188689036.1">
    <property type="nucleotide sequence ID" value="NZ_BMIR01000002.1"/>
</dbReference>
<comment type="caution">
    <text evidence="1">The sequence shown here is derived from an EMBL/GenBank/DDBJ whole genome shotgun (WGS) entry which is preliminary data.</text>
</comment>
<organism evidence="1 2">
    <name type="scientific">Pullulanibacillus camelliae</name>
    <dbReference type="NCBI Taxonomy" id="1707096"/>
    <lineage>
        <taxon>Bacteria</taxon>
        <taxon>Bacillati</taxon>
        <taxon>Bacillota</taxon>
        <taxon>Bacilli</taxon>
        <taxon>Bacillales</taxon>
        <taxon>Sporolactobacillaceae</taxon>
        <taxon>Pullulanibacillus</taxon>
    </lineage>
</organism>
<evidence type="ECO:0000313" key="1">
    <source>
        <dbReference type="EMBL" id="GGE30415.1"/>
    </source>
</evidence>
<reference evidence="1" key="1">
    <citation type="journal article" date="2014" name="Int. J. Syst. Evol. Microbiol.">
        <title>Complete genome sequence of Corynebacterium casei LMG S-19264T (=DSM 44701T), isolated from a smear-ripened cheese.</title>
        <authorList>
            <consortium name="US DOE Joint Genome Institute (JGI-PGF)"/>
            <person name="Walter F."/>
            <person name="Albersmeier A."/>
            <person name="Kalinowski J."/>
            <person name="Ruckert C."/>
        </authorList>
    </citation>
    <scope>NUCLEOTIDE SEQUENCE</scope>
    <source>
        <strain evidence="1">CGMCC 1.15371</strain>
    </source>
</reference>
<name>A0A8J2YFM2_9BACL</name>
<dbReference type="EMBL" id="BMIR01000002">
    <property type="protein sequence ID" value="GGE30415.1"/>
    <property type="molecule type" value="Genomic_DNA"/>
</dbReference>
<evidence type="ECO:0008006" key="3">
    <source>
        <dbReference type="Google" id="ProtNLM"/>
    </source>
</evidence>
<sequence length="393" mass="46460">MIKRSPLDLSVLPNEIKLLLWVIQGRKKQEMIKGINLEAIDWHGFVQLAVHHRVYPSLFERLQSDAGLPIPHDVQEQLASYYKNNTFKMLYLAAEMEAIARLLEREGVHTLFLKGPILAQVLYNDLSLRTSSDLDVLIPFRHLEKVEHLLCATGYVKHEYFQTVLNDWKWRHHHMTFYHTKKKIKLEIHWRLHPGPGKEPSFAELWEKKQELKLSKTGIAFLGNEDLFLFLILHGARHGWSRLRWLVDLQKLMEQPMDGVRLQKLLKRFRATHIGGQVGILTDALLKTTVPTSLKVLNTKRRSNKLAQEALFYIKEKVNLHQEPVPEAISRYHKKHLFKLMSHRQKILFLFSFLYPYSTDVQTLPLPRRFHFLYFLLRPFLLLWRKLTKQVLI</sequence>
<keyword evidence="2" id="KW-1185">Reference proteome</keyword>
<dbReference type="Proteomes" id="UP000628775">
    <property type="component" value="Unassembled WGS sequence"/>
</dbReference>
<dbReference type="Pfam" id="PF14907">
    <property type="entry name" value="NTP_transf_5"/>
    <property type="match status" value="1"/>
</dbReference>